<gene>
    <name evidence="1" type="ORF">H8B04_00320</name>
</gene>
<evidence type="ECO:0000313" key="1">
    <source>
        <dbReference type="EMBL" id="MBD1428023.1"/>
    </source>
</evidence>
<dbReference type="Proteomes" id="UP000651271">
    <property type="component" value="Unassembled WGS sequence"/>
</dbReference>
<organism evidence="1 2">
    <name type="scientific">Sphingobacterium litopenaei</name>
    <dbReference type="NCBI Taxonomy" id="2763500"/>
    <lineage>
        <taxon>Bacteria</taxon>
        <taxon>Pseudomonadati</taxon>
        <taxon>Bacteroidota</taxon>
        <taxon>Sphingobacteriia</taxon>
        <taxon>Sphingobacteriales</taxon>
        <taxon>Sphingobacteriaceae</taxon>
        <taxon>Sphingobacterium</taxon>
    </lineage>
</organism>
<comment type="caution">
    <text evidence="1">The sequence shown here is derived from an EMBL/GenBank/DDBJ whole genome shotgun (WGS) entry which is preliminary data.</text>
</comment>
<evidence type="ECO:0000313" key="2">
    <source>
        <dbReference type="Proteomes" id="UP000651271"/>
    </source>
</evidence>
<keyword evidence="1" id="KW-0436">Ligase</keyword>
<proteinExistence type="predicted"/>
<protein>
    <submittedName>
        <fullName evidence="1">2'-5' RNA ligase family protein</fullName>
    </submittedName>
</protein>
<dbReference type="RefSeq" id="WP_165289871.1">
    <property type="nucleotide sequence ID" value="NZ_JACOIJ010000001.1"/>
</dbReference>
<accession>A0ABR7Y9W4</accession>
<sequence>MKKYSIVVHPAELLDEIKKIKQGLKSLIGWYSSVNALAHFTICEFWADEIQLYKVKKEVSKLVATWTIRFIILDSFDAFKGGAFYIRPDEDSSLYLQELLKAVGTKVKEIIPEAYTCTTPHLSIGRRLNEEQLEVAKRTFT</sequence>
<dbReference type="GO" id="GO:0016874">
    <property type="term" value="F:ligase activity"/>
    <property type="evidence" value="ECO:0007669"/>
    <property type="project" value="UniProtKB-KW"/>
</dbReference>
<dbReference type="Gene3D" id="3.90.1140.10">
    <property type="entry name" value="Cyclic phosphodiesterase"/>
    <property type="match status" value="1"/>
</dbReference>
<reference evidence="1 2" key="1">
    <citation type="submission" date="2020-08" db="EMBL/GenBank/DDBJ databases">
        <title>Sphingobacterium sp. DN04309 isolated from aquaculture water.</title>
        <authorList>
            <person name="Zhang M."/>
        </authorList>
    </citation>
    <scope>NUCLEOTIDE SEQUENCE [LARGE SCALE GENOMIC DNA]</scope>
    <source>
        <strain evidence="1 2">DN04309</strain>
    </source>
</reference>
<dbReference type="Pfam" id="PF13563">
    <property type="entry name" value="2_5_RNA_ligase2"/>
    <property type="match status" value="1"/>
</dbReference>
<dbReference type="EMBL" id="JACOIJ010000001">
    <property type="protein sequence ID" value="MBD1428023.1"/>
    <property type="molecule type" value="Genomic_DNA"/>
</dbReference>
<keyword evidence="2" id="KW-1185">Reference proteome</keyword>
<name>A0ABR7Y9W4_9SPHI</name>